<proteinExistence type="predicted"/>
<keyword evidence="10" id="KW-0482">Metalloprotease</keyword>
<comment type="caution">
    <text evidence="14">The sequence shown here is derived from an EMBL/GenBank/DDBJ whole genome shotgun (WGS) entry which is preliminary data.</text>
</comment>
<evidence type="ECO:0000256" key="9">
    <source>
        <dbReference type="ARBA" id="ARBA00022989"/>
    </source>
</evidence>
<evidence type="ECO:0000256" key="1">
    <source>
        <dbReference type="ARBA" id="ARBA00001947"/>
    </source>
</evidence>
<evidence type="ECO:0000256" key="4">
    <source>
        <dbReference type="ARBA" id="ARBA00022670"/>
    </source>
</evidence>
<dbReference type="Pfam" id="PF01435">
    <property type="entry name" value="Peptidase_M48"/>
    <property type="match status" value="1"/>
</dbReference>
<evidence type="ECO:0000256" key="7">
    <source>
        <dbReference type="ARBA" id="ARBA00022801"/>
    </source>
</evidence>
<evidence type="ECO:0000256" key="12">
    <source>
        <dbReference type="SAM" id="Phobius"/>
    </source>
</evidence>
<evidence type="ECO:0000256" key="2">
    <source>
        <dbReference type="ARBA" id="ARBA00004651"/>
    </source>
</evidence>
<dbReference type="Proteomes" id="UP001596074">
    <property type="component" value="Unassembled WGS sequence"/>
</dbReference>
<feature type="transmembrane region" description="Helical" evidence="12">
    <location>
        <begin position="20"/>
        <end position="50"/>
    </location>
</feature>
<dbReference type="InterPro" id="IPR001915">
    <property type="entry name" value="Peptidase_M48"/>
</dbReference>
<protein>
    <submittedName>
        <fullName evidence="14">M48 family metallopeptidase</fullName>
    </submittedName>
</protein>
<evidence type="ECO:0000313" key="15">
    <source>
        <dbReference type="Proteomes" id="UP001596074"/>
    </source>
</evidence>
<keyword evidence="4" id="KW-0645">Protease</keyword>
<evidence type="ECO:0000313" key="14">
    <source>
        <dbReference type="EMBL" id="MFC5749126.1"/>
    </source>
</evidence>
<sequence length="516" mass="54257">MSSNRRDGGPRLGLRAGLALALLLGFYVLALALMAALFGFFAVVALAIGAGDLPPGSALLAGLAVGCGFAVVGGVLQSVRVVTAEIPAGIAVRPADQPRLWEAVRDLAAEVGAPAPDEIRLVPGVNAFVTQETRLLGLVKGKVILGVGLGLLSVVDRAGLRAVLAHEFGHISGGDTRLGPMIHRAGTAIQRTVEYLERDERFFKKGVAQVFRAYHRLFRRTTTAVSRAQERAADRASVRVAGAPAAVRALETIGVAAPAFGFFADRYVVPAWERGRWPEDMYGGFRAFYADPGRREEFDQAREVVLAAETGRADSHPSIGDRIRLITAMDEPRPGPGPAGEEEPAWGLLTGRAEAEMALFAARTATGADGLKPITWERAADEVFGKLAAGAARTVGSAAIAIGGSWDRGGPDQVLALLAAGRGAELAEHLDASGDGEMFYPVRAVLAAEIVERHGGHWAVSWSGPTAVHWPGTPLDELVRLALEGPQGLAAVRAELGLPDAPLRELPPLSREAVDA</sequence>
<evidence type="ECO:0000256" key="3">
    <source>
        <dbReference type="ARBA" id="ARBA00022475"/>
    </source>
</evidence>
<comment type="cofactor">
    <cofactor evidence="1">
        <name>Zn(2+)</name>
        <dbReference type="ChEBI" id="CHEBI:29105"/>
    </cofactor>
</comment>
<dbReference type="InterPro" id="IPR050083">
    <property type="entry name" value="HtpX_protease"/>
</dbReference>
<gene>
    <name evidence="14" type="ORF">ACFPZN_26210</name>
</gene>
<dbReference type="RefSeq" id="WP_378284842.1">
    <property type="nucleotide sequence ID" value="NZ_JBHSON010000039.1"/>
</dbReference>
<evidence type="ECO:0000256" key="8">
    <source>
        <dbReference type="ARBA" id="ARBA00022833"/>
    </source>
</evidence>
<keyword evidence="15" id="KW-1185">Reference proteome</keyword>
<dbReference type="PANTHER" id="PTHR43221">
    <property type="entry name" value="PROTEASE HTPX"/>
    <property type="match status" value="1"/>
</dbReference>
<name>A0ABW1A1T9_9ACTN</name>
<keyword evidence="9 12" id="KW-1133">Transmembrane helix</keyword>
<feature type="domain" description="Peptidase M48" evidence="13">
    <location>
        <begin position="94"/>
        <end position="328"/>
    </location>
</feature>
<keyword evidence="11 12" id="KW-0472">Membrane</keyword>
<evidence type="ECO:0000256" key="11">
    <source>
        <dbReference type="ARBA" id="ARBA00023136"/>
    </source>
</evidence>
<evidence type="ECO:0000256" key="5">
    <source>
        <dbReference type="ARBA" id="ARBA00022692"/>
    </source>
</evidence>
<reference evidence="15" key="1">
    <citation type="journal article" date="2019" name="Int. J. Syst. Evol. Microbiol.">
        <title>The Global Catalogue of Microorganisms (GCM) 10K type strain sequencing project: providing services to taxonomists for standard genome sequencing and annotation.</title>
        <authorList>
            <consortium name="The Broad Institute Genomics Platform"/>
            <consortium name="The Broad Institute Genome Sequencing Center for Infectious Disease"/>
            <person name="Wu L."/>
            <person name="Ma J."/>
        </authorList>
    </citation>
    <scope>NUCLEOTIDE SEQUENCE [LARGE SCALE GENOMIC DNA]</scope>
    <source>
        <strain evidence="15">KCTC 42087</strain>
    </source>
</reference>
<dbReference type="Gene3D" id="3.30.2010.10">
    <property type="entry name" value="Metalloproteases ('zincins'), catalytic domain"/>
    <property type="match status" value="1"/>
</dbReference>
<evidence type="ECO:0000259" key="13">
    <source>
        <dbReference type="Pfam" id="PF01435"/>
    </source>
</evidence>
<keyword evidence="6" id="KW-0479">Metal-binding</keyword>
<feature type="transmembrane region" description="Helical" evidence="12">
    <location>
        <begin position="56"/>
        <end position="76"/>
    </location>
</feature>
<keyword evidence="5 12" id="KW-0812">Transmembrane</keyword>
<keyword evidence="7" id="KW-0378">Hydrolase</keyword>
<evidence type="ECO:0000256" key="6">
    <source>
        <dbReference type="ARBA" id="ARBA00022723"/>
    </source>
</evidence>
<keyword evidence="3" id="KW-1003">Cell membrane</keyword>
<organism evidence="14 15">
    <name type="scientific">Actinomadura rugatobispora</name>
    <dbReference type="NCBI Taxonomy" id="1994"/>
    <lineage>
        <taxon>Bacteria</taxon>
        <taxon>Bacillati</taxon>
        <taxon>Actinomycetota</taxon>
        <taxon>Actinomycetes</taxon>
        <taxon>Streptosporangiales</taxon>
        <taxon>Thermomonosporaceae</taxon>
        <taxon>Actinomadura</taxon>
    </lineage>
</organism>
<comment type="subcellular location">
    <subcellularLocation>
        <location evidence="2">Cell membrane</location>
        <topology evidence="2">Multi-pass membrane protein</topology>
    </subcellularLocation>
</comment>
<accession>A0ABW1A1T9</accession>
<dbReference type="EMBL" id="JBHSON010000039">
    <property type="protein sequence ID" value="MFC5749126.1"/>
    <property type="molecule type" value="Genomic_DNA"/>
</dbReference>
<evidence type="ECO:0000256" key="10">
    <source>
        <dbReference type="ARBA" id="ARBA00023049"/>
    </source>
</evidence>
<keyword evidence="8" id="KW-0862">Zinc</keyword>
<dbReference type="PANTHER" id="PTHR43221:SF1">
    <property type="entry name" value="PROTEASE HTPX"/>
    <property type="match status" value="1"/>
</dbReference>
<dbReference type="CDD" id="cd07328">
    <property type="entry name" value="M48_Ste24p_like"/>
    <property type="match status" value="1"/>
</dbReference>